<reference evidence="16" key="1">
    <citation type="submission" date="2022-08" db="EMBL/GenBank/DDBJ databases">
        <authorList>
            <person name="Tistechok S."/>
            <person name="Samborskyy M."/>
            <person name="Roman I."/>
        </authorList>
    </citation>
    <scope>NUCLEOTIDE SEQUENCE</scope>
    <source>
        <strain evidence="16">DSM 103496</strain>
    </source>
</reference>
<comment type="similarity">
    <text evidence="3">Belongs to the lysine N(6)-hydroxylase/L-ornithine N(5)-oxygenase family.</text>
</comment>
<keyword evidence="6" id="KW-0285">Flavoprotein</keyword>
<dbReference type="PRINTS" id="PR00368">
    <property type="entry name" value="FADPNR"/>
</dbReference>
<keyword evidence="8" id="KW-0521">NADP</keyword>
<evidence type="ECO:0000256" key="10">
    <source>
        <dbReference type="ARBA" id="ARBA00023033"/>
    </source>
</evidence>
<evidence type="ECO:0000313" key="16">
    <source>
        <dbReference type="EMBL" id="MCS7477692.1"/>
    </source>
</evidence>
<dbReference type="InterPro" id="IPR025700">
    <property type="entry name" value="Lys/Orn_oxygenase"/>
</dbReference>
<evidence type="ECO:0000256" key="15">
    <source>
        <dbReference type="ARBA" id="ARBA00048407"/>
    </source>
</evidence>
<dbReference type="GO" id="GO:0047091">
    <property type="term" value="F:L-lysine 6-monooxygenase (NADPH) activity"/>
    <property type="evidence" value="ECO:0007669"/>
    <property type="project" value="UniProtKB-EC"/>
</dbReference>
<evidence type="ECO:0000256" key="3">
    <source>
        <dbReference type="ARBA" id="ARBA00007588"/>
    </source>
</evidence>
<evidence type="ECO:0000256" key="5">
    <source>
        <dbReference type="ARBA" id="ARBA00016406"/>
    </source>
</evidence>
<comment type="pathway">
    <text evidence="2">Siderophore biosynthesis.</text>
</comment>
<evidence type="ECO:0000256" key="7">
    <source>
        <dbReference type="ARBA" id="ARBA00022827"/>
    </source>
</evidence>
<sequence length="416" mass="46269">MTFDVIGVGAGPANLSLAALLAAEPTRLRLLEQRSEVSWHPGLLLPDASLQVSHLKDLVTPVLPTSPYSFLSFLVQNKQFYRFTAAGYDRPSRVEFDQYLRWVAKQLPSIEYGLRVDEIHHDGVGFSVVAGGQAHRTRSVVLGTGPVPTVPDCAAPHLGTTVFHASEYAYRRPLPHQRVAVVGGGQSSAEVFLDLLGHRCRDVLFVTRRSNLLPLDDSPFANEFFTPHYAVMFHGLDTATRRGLLAEQRLTSDGISTDLLRRIYREMYQSQYSTGQPTVRPLHELVDLRPRSSGWALALRHTGTGEVLEEVVDVVVLATGYHHDLPPYLDPLRDRIRFEDGHPVVGPDFSLDWDGPEESTIHLQNMARHSHGIADPNLSLLAWRSAVIVNSLLGKELYDVSDPFPTITWHEGTTLS</sequence>
<keyword evidence="7" id="KW-0274">FAD</keyword>
<evidence type="ECO:0000256" key="13">
    <source>
        <dbReference type="ARBA" id="ARBA00032493"/>
    </source>
</evidence>
<comment type="cofactor">
    <cofactor evidence="1">
        <name>FAD</name>
        <dbReference type="ChEBI" id="CHEBI:57692"/>
    </cofactor>
</comment>
<organism evidence="16 17">
    <name type="scientific">Umezawaea endophytica</name>
    <dbReference type="NCBI Taxonomy" id="1654476"/>
    <lineage>
        <taxon>Bacteria</taxon>
        <taxon>Bacillati</taxon>
        <taxon>Actinomycetota</taxon>
        <taxon>Actinomycetes</taxon>
        <taxon>Pseudonocardiales</taxon>
        <taxon>Pseudonocardiaceae</taxon>
        <taxon>Umezawaea</taxon>
    </lineage>
</organism>
<keyword evidence="17" id="KW-1185">Reference proteome</keyword>
<dbReference type="EC" id="1.14.13.59" evidence="4"/>
<comment type="catalytic activity">
    <reaction evidence="15">
        <text>L-lysine + NADPH + O2 = N(6)-hydroxy-L-lysine + NADP(+) + H2O</text>
        <dbReference type="Rhea" id="RHEA:23228"/>
        <dbReference type="ChEBI" id="CHEBI:15377"/>
        <dbReference type="ChEBI" id="CHEBI:15379"/>
        <dbReference type="ChEBI" id="CHEBI:32551"/>
        <dbReference type="ChEBI" id="CHEBI:57783"/>
        <dbReference type="ChEBI" id="CHEBI:57820"/>
        <dbReference type="ChEBI" id="CHEBI:58349"/>
        <dbReference type="EC" id="1.14.13.59"/>
    </reaction>
</comment>
<evidence type="ECO:0000256" key="1">
    <source>
        <dbReference type="ARBA" id="ARBA00001974"/>
    </source>
</evidence>
<keyword evidence="9" id="KW-0560">Oxidoreductase</keyword>
<name>A0A9X3AES5_9PSEU</name>
<accession>A0A9X3AES5</accession>
<dbReference type="Gene3D" id="3.50.50.60">
    <property type="entry name" value="FAD/NAD(P)-binding domain"/>
    <property type="match status" value="1"/>
</dbReference>
<evidence type="ECO:0000256" key="4">
    <source>
        <dbReference type="ARBA" id="ARBA00013076"/>
    </source>
</evidence>
<dbReference type="AlphaFoldDB" id="A0A9X3AES5"/>
<dbReference type="EMBL" id="JANYMP010000005">
    <property type="protein sequence ID" value="MCS7477692.1"/>
    <property type="molecule type" value="Genomic_DNA"/>
</dbReference>
<dbReference type="InterPro" id="IPR036188">
    <property type="entry name" value="FAD/NAD-bd_sf"/>
</dbReference>
<dbReference type="RefSeq" id="WP_259623206.1">
    <property type="nucleotide sequence ID" value="NZ_JANYMP010000005.1"/>
</dbReference>
<proteinExistence type="inferred from homology"/>
<gene>
    <name evidence="16" type="ORF">NZH93_12580</name>
</gene>
<protein>
    <recommendedName>
        <fullName evidence="5">L-lysine N6-monooxygenase MbtG</fullName>
        <ecNumber evidence="4">1.14.13.59</ecNumber>
    </recommendedName>
    <alternativeName>
        <fullName evidence="14">Lysine 6-N-hydroxylase</fullName>
    </alternativeName>
    <alternativeName>
        <fullName evidence="13">Lysine N6-hydroxylase</fullName>
    </alternativeName>
    <alternativeName>
        <fullName evidence="11">Lysine-N-oxygenase</fullName>
    </alternativeName>
    <alternativeName>
        <fullName evidence="12">Mycobactin synthase protein G</fullName>
    </alternativeName>
</protein>
<evidence type="ECO:0000256" key="12">
    <source>
        <dbReference type="ARBA" id="ARBA00031158"/>
    </source>
</evidence>
<evidence type="ECO:0000256" key="8">
    <source>
        <dbReference type="ARBA" id="ARBA00022857"/>
    </source>
</evidence>
<evidence type="ECO:0000256" key="6">
    <source>
        <dbReference type="ARBA" id="ARBA00022630"/>
    </source>
</evidence>
<dbReference type="PANTHER" id="PTHR42802">
    <property type="entry name" value="MONOOXYGENASE"/>
    <property type="match status" value="1"/>
</dbReference>
<evidence type="ECO:0000256" key="9">
    <source>
        <dbReference type="ARBA" id="ARBA00023002"/>
    </source>
</evidence>
<dbReference type="SUPFAM" id="SSF51905">
    <property type="entry name" value="FAD/NAD(P)-binding domain"/>
    <property type="match status" value="2"/>
</dbReference>
<keyword evidence="10 16" id="KW-0503">Monooxygenase</keyword>
<dbReference type="Proteomes" id="UP001141259">
    <property type="component" value="Unassembled WGS sequence"/>
</dbReference>
<dbReference type="Pfam" id="PF13434">
    <property type="entry name" value="Lys_Orn_oxgnase"/>
    <property type="match status" value="1"/>
</dbReference>
<evidence type="ECO:0000313" key="17">
    <source>
        <dbReference type="Proteomes" id="UP001141259"/>
    </source>
</evidence>
<evidence type="ECO:0000256" key="11">
    <source>
        <dbReference type="ARBA" id="ARBA00029939"/>
    </source>
</evidence>
<evidence type="ECO:0000256" key="14">
    <source>
        <dbReference type="ARBA" id="ARBA00032738"/>
    </source>
</evidence>
<evidence type="ECO:0000256" key="2">
    <source>
        <dbReference type="ARBA" id="ARBA00004924"/>
    </source>
</evidence>
<comment type="caution">
    <text evidence="16">The sequence shown here is derived from an EMBL/GenBank/DDBJ whole genome shotgun (WGS) entry which is preliminary data.</text>
</comment>
<dbReference type="PANTHER" id="PTHR42802:SF1">
    <property type="entry name" value="L-ORNITHINE N(5)-MONOOXYGENASE"/>
    <property type="match status" value="1"/>
</dbReference>